<dbReference type="Proteomes" id="UP001516400">
    <property type="component" value="Unassembled WGS sequence"/>
</dbReference>
<protein>
    <submittedName>
        <fullName evidence="1">Uncharacterized protein</fullName>
    </submittedName>
</protein>
<accession>A0ABD2PCB0</accession>
<reference evidence="1 2" key="1">
    <citation type="journal article" date="2021" name="BMC Biol.">
        <title>Horizontally acquired antibacterial genes associated with adaptive radiation of ladybird beetles.</title>
        <authorList>
            <person name="Li H.S."/>
            <person name="Tang X.F."/>
            <person name="Huang Y.H."/>
            <person name="Xu Z.Y."/>
            <person name="Chen M.L."/>
            <person name="Du X.Y."/>
            <person name="Qiu B.Y."/>
            <person name="Chen P.T."/>
            <person name="Zhang W."/>
            <person name="Slipinski A."/>
            <person name="Escalona H.E."/>
            <person name="Waterhouse R.M."/>
            <person name="Zwick A."/>
            <person name="Pang H."/>
        </authorList>
    </citation>
    <scope>NUCLEOTIDE SEQUENCE [LARGE SCALE GENOMIC DNA]</scope>
    <source>
        <strain evidence="1">SYSU2018</strain>
    </source>
</reference>
<dbReference type="AlphaFoldDB" id="A0ABD2PCB0"/>
<evidence type="ECO:0000313" key="1">
    <source>
        <dbReference type="EMBL" id="KAL3288080.1"/>
    </source>
</evidence>
<evidence type="ECO:0000313" key="2">
    <source>
        <dbReference type="Proteomes" id="UP001516400"/>
    </source>
</evidence>
<sequence length="139" mass="16000">MERNSKNLRYEIVEVMENNSPSANKTERGRRIRITIIGDESARNIRSVLRKLLDEDRFSITASIKINIEPADMTHDLFGAVSDYGPKDYVIFMFGTNNVNNKRTLNICLHTLLPLGRFTNLITIVGKKSIEDYRIIRDV</sequence>
<organism evidence="1 2">
    <name type="scientific">Cryptolaemus montrouzieri</name>
    <dbReference type="NCBI Taxonomy" id="559131"/>
    <lineage>
        <taxon>Eukaryota</taxon>
        <taxon>Metazoa</taxon>
        <taxon>Ecdysozoa</taxon>
        <taxon>Arthropoda</taxon>
        <taxon>Hexapoda</taxon>
        <taxon>Insecta</taxon>
        <taxon>Pterygota</taxon>
        <taxon>Neoptera</taxon>
        <taxon>Endopterygota</taxon>
        <taxon>Coleoptera</taxon>
        <taxon>Polyphaga</taxon>
        <taxon>Cucujiformia</taxon>
        <taxon>Coccinelloidea</taxon>
        <taxon>Coccinellidae</taxon>
        <taxon>Scymninae</taxon>
        <taxon>Scymnini</taxon>
        <taxon>Cryptolaemus</taxon>
    </lineage>
</organism>
<proteinExistence type="predicted"/>
<gene>
    <name evidence="1" type="ORF">HHI36_002531</name>
</gene>
<keyword evidence="2" id="KW-1185">Reference proteome</keyword>
<comment type="caution">
    <text evidence="1">The sequence shown here is derived from an EMBL/GenBank/DDBJ whole genome shotgun (WGS) entry which is preliminary data.</text>
</comment>
<dbReference type="EMBL" id="JABFTP020000185">
    <property type="protein sequence ID" value="KAL3288080.1"/>
    <property type="molecule type" value="Genomic_DNA"/>
</dbReference>
<name>A0ABD2PCB0_9CUCU</name>